<keyword evidence="2 5" id="KW-0547">Nucleotide-binding</keyword>
<dbReference type="GeneID" id="75105747"/>
<accession>A0A9E7RU50</accession>
<dbReference type="EC" id="2.7.6.3" evidence="5"/>
<dbReference type="HAMAP" id="MF_02131">
    <property type="entry name" value="HMPDK_arch"/>
    <property type="match status" value="1"/>
</dbReference>
<dbReference type="RefSeq" id="WP_074358315.1">
    <property type="nucleotide sequence ID" value="NZ_CP104550.1"/>
</dbReference>
<dbReference type="InterPro" id="IPR002826">
    <property type="entry name" value="MptE-like"/>
</dbReference>
<keyword evidence="4 5" id="KW-0067">ATP-binding</keyword>
<dbReference type="GO" id="GO:0005524">
    <property type="term" value="F:ATP binding"/>
    <property type="evidence" value="ECO:0007669"/>
    <property type="project" value="UniProtKB-UniRule"/>
</dbReference>
<dbReference type="AlphaFoldDB" id="A0A9E7RU50"/>
<dbReference type="Proteomes" id="UP001369247">
    <property type="component" value="Unassembled WGS sequence"/>
</dbReference>
<sequence>MELEVWLRWYAGILEDFGFDRAADEEAAEYLRGFLEEHGSIDLHGLELPSRNFIVFGAGPSLKEHAERFRGLDENLTVVSADGATTALLEEGIVPHIIVTDLDGRVEDILEASRLGSTIVVHAHGNNLEKLRRYLPLLKNLAGTTQSIPSRPLYNFGGFTDGDRAVFLAVALGAERIILAGMDFGDTVTRYSRPGIKGETARADPVKKLKLEYARKLIEWIRTNRDVEIETW</sequence>
<dbReference type="EMBL" id="JAXUHJ010000010">
    <property type="protein sequence ID" value="MEJ8543203.1"/>
    <property type="molecule type" value="Genomic_DNA"/>
</dbReference>
<keyword evidence="9" id="KW-1185">Reference proteome</keyword>
<keyword evidence="3 5" id="KW-0418">Kinase</keyword>
<dbReference type="GO" id="GO:0016301">
    <property type="term" value="F:kinase activity"/>
    <property type="evidence" value="ECO:0007669"/>
    <property type="project" value="UniProtKB-KW"/>
</dbReference>
<keyword evidence="5" id="KW-0460">Magnesium</keyword>
<dbReference type="Gene3D" id="3.90.1480.10">
    <property type="entry name" value="Alpha-2,3-sialyltransferase"/>
    <property type="match status" value="1"/>
</dbReference>
<dbReference type="SUPFAM" id="SSF63999">
    <property type="entry name" value="Thiamin pyrophosphokinase, catalytic domain"/>
    <property type="match status" value="1"/>
</dbReference>
<evidence type="ECO:0000259" key="6">
    <source>
        <dbReference type="Pfam" id="PF01973"/>
    </source>
</evidence>
<dbReference type="GO" id="GO:0003848">
    <property type="term" value="F:2-amino-4-hydroxy-6-hydroxymethyldihydropteridine diphosphokinase activity"/>
    <property type="evidence" value="ECO:0007669"/>
    <property type="project" value="UniProtKB-UniRule"/>
</dbReference>
<comment type="catalytic activity">
    <reaction evidence="5">
        <text>6-hydroxymethyl-7,8-dihydropterin + ATP = (7,8-dihydropterin-6-yl)methyl diphosphate + AMP + H(+)</text>
        <dbReference type="Rhea" id="RHEA:11412"/>
        <dbReference type="ChEBI" id="CHEBI:15378"/>
        <dbReference type="ChEBI" id="CHEBI:30616"/>
        <dbReference type="ChEBI" id="CHEBI:44841"/>
        <dbReference type="ChEBI" id="CHEBI:72950"/>
        <dbReference type="ChEBI" id="CHEBI:456215"/>
        <dbReference type="EC" id="2.7.6.3"/>
    </reaction>
</comment>
<dbReference type="GO" id="GO:0009229">
    <property type="term" value="P:thiamine diphosphate biosynthetic process"/>
    <property type="evidence" value="ECO:0007669"/>
    <property type="project" value="InterPro"/>
</dbReference>
<name>A0A9E7RU50_METWO</name>
<dbReference type="GeneID" id="58977807"/>
<evidence type="ECO:0000256" key="5">
    <source>
        <dbReference type="HAMAP-Rule" id="MF_02131"/>
    </source>
</evidence>
<dbReference type="Pfam" id="PF01973">
    <property type="entry name" value="MptE-like"/>
    <property type="match status" value="1"/>
</dbReference>
<proteinExistence type="inferred from homology"/>
<dbReference type="PANTHER" id="PTHR39648:SF1">
    <property type="entry name" value="6-HYDROXYMETHYL-7,8-DIHYDROPTERIN PYROPHOSPHOKINASE"/>
    <property type="match status" value="1"/>
</dbReference>
<reference evidence="7 9" key="2">
    <citation type="submission" date="2023-12" db="EMBL/GenBank/DDBJ databases">
        <title>Phenotypic and Genomic Characterization of Methanothermobacter wolfeii Strain BSEL, a CO2-Capturing Archaeon with Minimal Nutrient Requirements.</title>
        <authorList>
            <person name="Ale Enriquez F."/>
            <person name="Ahring B.K."/>
        </authorList>
    </citation>
    <scope>NUCLEOTIDE SEQUENCE [LARGE SCALE GENOMIC DNA]</scope>
    <source>
        <strain evidence="7 9">BSEL-1</strain>
    </source>
</reference>
<evidence type="ECO:0000256" key="3">
    <source>
        <dbReference type="ARBA" id="ARBA00022777"/>
    </source>
</evidence>
<dbReference type="InterPro" id="IPR036759">
    <property type="entry name" value="TPK_catalytic_sf"/>
</dbReference>
<comment type="cofactor">
    <cofactor evidence="5">
        <name>Mg(2+)</name>
        <dbReference type="ChEBI" id="CHEBI:18420"/>
    </cofactor>
</comment>
<comment type="pathway">
    <text evidence="5">Cofactor biosynthesis; 5,6,7,8-tetrahydromethanopterin biosynthesis.</text>
</comment>
<dbReference type="KEGG" id="mwo:MWSIV6_0145"/>
<organism evidence="8">
    <name type="scientific">Methanothermobacter wolfeii</name>
    <name type="common">Methanobacterium wolfei</name>
    <dbReference type="NCBI Taxonomy" id="145261"/>
    <lineage>
        <taxon>Archaea</taxon>
        <taxon>Methanobacteriati</taxon>
        <taxon>Methanobacteriota</taxon>
        <taxon>Methanomada group</taxon>
        <taxon>Methanobacteria</taxon>
        <taxon>Methanobacteriales</taxon>
        <taxon>Methanobacteriaceae</taxon>
        <taxon>Methanothermobacter</taxon>
    </lineage>
</organism>
<evidence type="ECO:0000313" key="8">
    <source>
        <dbReference type="EMBL" id="UXH31876.1"/>
    </source>
</evidence>
<gene>
    <name evidence="5" type="primary">mptE</name>
    <name evidence="8" type="ORF">N5910_00805</name>
    <name evidence="7" type="ORF">U2150_06845</name>
</gene>
<protein>
    <recommendedName>
        <fullName evidence="5">6-hydroxymethyl-7,8-dihydropterin pyrophosphokinase</fullName>
        <shortName evidence="5">HPPK</shortName>
        <ecNumber evidence="5">2.7.6.3</ecNumber>
    </recommendedName>
    <alternativeName>
        <fullName evidence="5">2-amino-4-hydroxy-6-hydroxymethyldihydropteridine pyrophosphokinase</fullName>
    </alternativeName>
    <alternativeName>
        <fullName evidence="5">6-hydroxymethyl-7,8-dihydropterin diphosphokinase</fullName>
        <shortName evidence="5">6-HMPDK</shortName>
    </alternativeName>
    <alternativeName>
        <fullName evidence="5">7,8-dihydro-6-hydroxymethylpterin diphosphokinase</fullName>
    </alternativeName>
    <alternativeName>
        <fullName evidence="5">7,8-dihydro-6-hydroxymethylpterin pyrophosphokinase</fullName>
        <shortName evidence="5">PPPK</shortName>
    </alternativeName>
</protein>
<evidence type="ECO:0000256" key="4">
    <source>
        <dbReference type="ARBA" id="ARBA00022840"/>
    </source>
</evidence>
<dbReference type="GO" id="GO:0004788">
    <property type="term" value="F:thiamine diphosphokinase activity"/>
    <property type="evidence" value="ECO:0007669"/>
    <property type="project" value="InterPro"/>
</dbReference>
<evidence type="ECO:0000256" key="1">
    <source>
        <dbReference type="ARBA" id="ARBA00022679"/>
    </source>
</evidence>
<reference evidence="8" key="1">
    <citation type="submission" date="2022-09" db="EMBL/GenBank/DDBJ databases">
        <title>Characterization of three MwoI isoschizomers from sequenced genome and metagenomes.</title>
        <authorList>
            <person name="Fomenkov A."/>
            <person name="Xu S.Y."/>
            <person name="Roberts R.J."/>
        </authorList>
    </citation>
    <scope>NUCLEOTIDE SEQUENCE</scope>
    <source>
        <strain evidence="8">DSM 2970</strain>
    </source>
</reference>
<dbReference type="EMBL" id="CP104550">
    <property type="protein sequence ID" value="UXH31876.1"/>
    <property type="molecule type" value="Genomic_DNA"/>
</dbReference>
<comment type="similarity">
    <text evidence="5">Belongs to the archaeal 6-HMPDK family.</text>
</comment>
<evidence type="ECO:0000256" key="2">
    <source>
        <dbReference type="ARBA" id="ARBA00022741"/>
    </source>
</evidence>
<feature type="domain" description="6-hydroxymethylpterin diphosphokinase MptE-like" evidence="6">
    <location>
        <begin position="49"/>
        <end position="187"/>
    </location>
</feature>
<dbReference type="GO" id="GO:0000287">
    <property type="term" value="F:magnesium ion binding"/>
    <property type="evidence" value="ECO:0007669"/>
    <property type="project" value="UniProtKB-UniRule"/>
</dbReference>
<dbReference type="GO" id="GO:2001118">
    <property type="term" value="P:tetrahydromethanopterin biosynthetic process"/>
    <property type="evidence" value="ECO:0007669"/>
    <property type="project" value="UniProtKB-UniRule"/>
</dbReference>
<comment type="function">
    <text evidence="5">Catalyzes the transfer of diphosphate from ATP to 6-hydroxymethyl-7,8-dihydropterin (6-HMD), leading to 6-hydroxymethyl-7,8-dihydropterin diphosphate (6-HMDP).</text>
</comment>
<dbReference type="InterPro" id="IPR027510">
    <property type="entry name" value="HMPDK_MptE"/>
</dbReference>
<evidence type="ECO:0000313" key="9">
    <source>
        <dbReference type="Proteomes" id="UP001369247"/>
    </source>
</evidence>
<keyword evidence="1 5" id="KW-0808">Transferase</keyword>
<dbReference type="PANTHER" id="PTHR39648">
    <property type="entry name" value="6-HYDROXYMETHYL-7,8-DIHYDROPTERIN PYROPHOSPHOKINASE"/>
    <property type="match status" value="1"/>
</dbReference>
<dbReference type="Proteomes" id="UP001065373">
    <property type="component" value="Chromosome"/>
</dbReference>
<evidence type="ECO:0000313" key="7">
    <source>
        <dbReference type="EMBL" id="MEJ8543203.1"/>
    </source>
</evidence>